<keyword evidence="2" id="KW-0963">Cytoplasm</keyword>
<dbReference type="GO" id="GO:0044781">
    <property type="term" value="P:bacterial-type flagellum organization"/>
    <property type="evidence" value="ECO:0007669"/>
    <property type="project" value="UniProtKB-KW"/>
</dbReference>
<evidence type="ECO:0000313" key="6">
    <source>
        <dbReference type="EMBL" id="OWW22959.1"/>
    </source>
</evidence>
<dbReference type="OrthoDB" id="8527993at2"/>
<organism evidence="6 7">
    <name type="scientific">Noviherbaspirillum denitrificans</name>
    <dbReference type="NCBI Taxonomy" id="1968433"/>
    <lineage>
        <taxon>Bacteria</taxon>
        <taxon>Pseudomonadati</taxon>
        <taxon>Pseudomonadota</taxon>
        <taxon>Betaproteobacteria</taxon>
        <taxon>Burkholderiales</taxon>
        <taxon>Oxalobacteraceae</taxon>
        <taxon>Noviherbaspirillum</taxon>
    </lineage>
</organism>
<reference evidence="6 7" key="1">
    <citation type="submission" date="2016-02" db="EMBL/GenBank/DDBJ databases">
        <authorList>
            <person name="Wen L."/>
            <person name="He K."/>
            <person name="Yang H."/>
        </authorList>
    </citation>
    <scope>NUCLEOTIDE SEQUENCE [LARGE SCALE GENOMIC DNA]</scope>
    <source>
        <strain evidence="6 7">TSA40</strain>
    </source>
</reference>
<dbReference type="InterPro" id="IPR008622">
    <property type="entry name" value="FliT"/>
</dbReference>
<dbReference type="Proteomes" id="UP000197535">
    <property type="component" value="Unassembled WGS sequence"/>
</dbReference>
<evidence type="ECO:0000313" key="7">
    <source>
        <dbReference type="Proteomes" id="UP000197535"/>
    </source>
</evidence>
<keyword evidence="6" id="KW-0282">Flagellum</keyword>
<dbReference type="AlphaFoldDB" id="A0A254TK09"/>
<comment type="subcellular location">
    <subcellularLocation>
        <location evidence="1">Cytoplasm</location>
        <location evidence="1">Cytosol</location>
    </subcellularLocation>
</comment>
<sequence length="108" mass="12205">MDSHEVLSLYESVADITRQMLDAARVGNWEQLAELESRCSTQVAMIKDGEPSAAMTGVVRERKVKIIRKILEDDRQIRDITEPWMARLTTIMNNASNDRNAAQTNPTS</sequence>
<keyword evidence="6" id="KW-0969">Cilium</keyword>
<proteinExistence type="predicted"/>
<gene>
    <name evidence="6" type="ORF">AYR66_19400</name>
</gene>
<dbReference type="Pfam" id="PF05400">
    <property type="entry name" value="FliT"/>
    <property type="match status" value="1"/>
</dbReference>
<evidence type="ECO:0000256" key="1">
    <source>
        <dbReference type="ARBA" id="ARBA00004514"/>
    </source>
</evidence>
<keyword evidence="7" id="KW-1185">Reference proteome</keyword>
<keyword evidence="6" id="KW-0966">Cell projection</keyword>
<evidence type="ECO:0000256" key="5">
    <source>
        <dbReference type="ARBA" id="ARBA00093797"/>
    </source>
</evidence>
<evidence type="ECO:0000256" key="4">
    <source>
        <dbReference type="ARBA" id="ARBA00023186"/>
    </source>
</evidence>
<evidence type="ECO:0000256" key="3">
    <source>
        <dbReference type="ARBA" id="ARBA00022795"/>
    </source>
</evidence>
<accession>A0A254TK09</accession>
<dbReference type="Gene3D" id="1.20.58.380">
    <property type="entry name" value="Flagellar protein flit"/>
    <property type="match status" value="1"/>
</dbReference>
<comment type="caution">
    <text evidence="6">The sequence shown here is derived from an EMBL/GenBank/DDBJ whole genome shotgun (WGS) entry which is preliminary data.</text>
</comment>
<name>A0A254TK09_9BURK</name>
<dbReference type="EMBL" id="LSTO01000001">
    <property type="protein sequence ID" value="OWW22959.1"/>
    <property type="molecule type" value="Genomic_DNA"/>
</dbReference>
<protein>
    <recommendedName>
        <fullName evidence="5">Flagellar protein FliT</fullName>
    </recommendedName>
</protein>
<keyword evidence="3" id="KW-1005">Bacterial flagellum biogenesis</keyword>
<keyword evidence="4" id="KW-0143">Chaperone</keyword>
<evidence type="ECO:0000256" key="2">
    <source>
        <dbReference type="ARBA" id="ARBA00022490"/>
    </source>
</evidence>